<keyword evidence="1" id="KW-0732">Signal</keyword>
<evidence type="ECO:0000313" key="2">
    <source>
        <dbReference type="EMBL" id="ATX76960.1"/>
    </source>
</evidence>
<dbReference type="NCBIfam" id="TIGR01643">
    <property type="entry name" value="YD_repeat_2x"/>
    <property type="match status" value="2"/>
</dbReference>
<dbReference type="KEGG" id="rfo:REIFOR_01823"/>
<organism evidence="2 3">
    <name type="scientific">Reinekea forsetii</name>
    <dbReference type="NCBI Taxonomy" id="1336806"/>
    <lineage>
        <taxon>Bacteria</taxon>
        <taxon>Pseudomonadati</taxon>
        <taxon>Pseudomonadota</taxon>
        <taxon>Gammaproteobacteria</taxon>
        <taxon>Oceanospirillales</taxon>
        <taxon>Saccharospirillaceae</taxon>
        <taxon>Reinekea</taxon>
    </lineage>
</organism>
<dbReference type="InterPro" id="IPR050708">
    <property type="entry name" value="T6SS_VgrG/RHS"/>
</dbReference>
<evidence type="ECO:0000256" key="1">
    <source>
        <dbReference type="SAM" id="SignalP"/>
    </source>
</evidence>
<feature type="chain" id="PRO_5014771918" evidence="1">
    <location>
        <begin position="24"/>
        <end position="1377"/>
    </location>
</feature>
<keyword evidence="3" id="KW-1185">Reference proteome</keyword>
<reference evidence="2 3" key="1">
    <citation type="journal article" date="2017" name="Environ. Microbiol.">
        <title>Genomic and physiological analyses of 'Reinekea forsetii' reveal a versatile opportunistic lifestyle during spring algae blooms.</title>
        <authorList>
            <person name="Avci B."/>
            <person name="Hahnke R.L."/>
            <person name="Chafee M."/>
            <person name="Fischer T."/>
            <person name="Gruber-Vodicka H."/>
            <person name="Tegetmeyer H.E."/>
            <person name="Harder J."/>
            <person name="Fuchs B.M."/>
            <person name="Amann R.I."/>
            <person name="Teeling H."/>
        </authorList>
    </citation>
    <scope>NUCLEOTIDE SEQUENCE [LARGE SCALE GENOMIC DNA]</scope>
    <source>
        <strain evidence="2 3">Hel1_31_D35</strain>
    </source>
</reference>
<sequence>MPNILPRVGLIAVFITLSSLTHANWTDTEPAGRPLSQSYGLDIIDHYTGTSAVLQNDYNIQLGSHSQFPLVRSFALGSGALPGGYAALYDLYSLGQTRAVSSAYCSSISLANPAAFRVHSGSTVTFLPDHFDAGQGVYLSNSNWQLDCTPDDASYRLQLTSPEGLRYYYRDSAANAYLAQRQLGLPSTLMDSAGNYLRLNLLSVQTLELTSRFNQFVIDTDKVTINTRTEPIARFAITNRSKQLTVTYQGGGTWQYHYDSATQQRVCNPLGACVTVVYAASRLDAPHNTPRVASRQFSIPAHGSYSIGYLYRRDSDGALVTTANHGVYQMAYRFYEKWSPNSTVYNWQNGALLQQTQFDNAGTYTDKRMQYLQAYAPPAGTANASRRSHAVLKESVEKRWVPNAGGQFVWIGSVKKTLSDFDRYYRPQLTRYSYPSTASSEGQSPGASDLFPSIETYTRYAQLPGIHHLGLVAESGISGLPYKTINRYHANGLVQSRSENGRITRYDYGAYDELSRVTDPLLNVTTYHDYHQGVARKVAGPEGYRASRTVSEGQITAQTRWGNRTTRYGFDVFGKLEWEQPAEASRATILYSYDYPASGGFSTSRINGTQSETTHFNGLGMAYRVEVNGTGVGTGSAYHYKVDYQHNDDGSVKSQSVPMPYSQNVTDANRTLFKQHPNGLRYEIRGADGSLTQLDYIGPFEIKVTDKEGVVKYEKSRLFGDFGSEAVVEVRHPAGGDHPSAATQVNMSYLDNGLLDKVVAVGKTQYFNYNAEGLLASYSTPETGLVQYQYDANGQLVYRKINEDSPVRYQYDGLGRLTAEIFTTPSLNVTHTYDDLNRRQTLRKNGLNWAYTTDKDDQILTAQLTHITSQAVPAVINTYPIYSNYSGRSLPPRGPTGPQTVSHGKNIDDVGELVWDFAYSYSPEGVLNTVQYPDREVVGYQPNRIGQSTQVGDYISQIQYWPNGALKSLRYGNGLVSNYQQSADSGQISGIQHANLWSKAYQFSNGTYVSGITDRLNPAKSLNFSFDQLYQLKQVKNAQGGVIESFSYSPIGDLVRKQTGNQVIDYLYSPVSNRLSSVKKNGLNQLLGYSPDGRVMTYGGDSYGYSDDKLLVEYDNNNGITWNYLYDGNHNKLLTLKNGQPYHYTLYDPSGRLMFEERPASDVTSNLIYLDNRLMAKRDGQYVLDYVECDYQEDIARKKTYLYHRPVYLQKGTVTQAYLDSGGLTHGGTAAVAFVGDCGTNAYDSWNHQIFPNEGALAEVSPVRREKWLFIQQRDSAGVPHGSTGDQWLYEYQTKTANGGVRREYVSSGTWRHYYCYQHYQVSLYRRPELMNTGRTDLLGRSSGKYRTQSKSWRAWQRKPNFNCQNPPLDPNQIPWG</sequence>
<dbReference type="RefSeq" id="WP_100257255.1">
    <property type="nucleotide sequence ID" value="NZ_CP011797.1"/>
</dbReference>
<dbReference type="Gene3D" id="2.180.10.10">
    <property type="entry name" value="RHS repeat-associated core"/>
    <property type="match status" value="3"/>
</dbReference>
<feature type="signal peptide" evidence="1">
    <location>
        <begin position="1"/>
        <end position="23"/>
    </location>
</feature>
<protein>
    <submittedName>
        <fullName evidence="2">YD repeat protein-containing protein</fullName>
    </submittedName>
</protein>
<dbReference type="Proteomes" id="UP000229757">
    <property type="component" value="Chromosome"/>
</dbReference>
<accession>A0A2K8KQD6</accession>
<dbReference type="PANTHER" id="PTHR32305:SF15">
    <property type="entry name" value="PROTEIN RHSA-RELATED"/>
    <property type="match status" value="1"/>
</dbReference>
<gene>
    <name evidence="2" type="ORF">REIFOR_01823</name>
</gene>
<dbReference type="EMBL" id="CP011797">
    <property type="protein sequence ID" value="ATX76960.1"/>
    <property type="molecule type" value="Genomic_DNA"/>
</dbReference>
<proteinExistence type="predicted"/>
<evidence type="ECO:0000313" key="3">
    <source>
        <dbReference type="Proteomes" id="UP000229757"/>
    </source>
</evidence>
<dbReference type="OrthoDB" id="9815414at2"/>
<name>A0A2K8KQD6_9GAMM</name>
<dbReference type="InterPro" id="IPR006530">
    <property type="entry name" value="YD"/>
</dbReference>
<dbReference type="PANTHER" id="PTHR32305">
    <property type="match status" value="1"/>
</dbReference>